<dbReference type="Pfam" id="PF01078">
    <property type="entry name" value="Mg_chelatase"/>
    <property type="match status" value="1"/>
</dbReference>
<dbReference type="InterPro" id="IPR027417">
    <property type="entry name" value="P-loop_NTPase"/>
</dbReference>
<feature type="domain" description="ATPase dynein-related AAA" evidence="2">
    <location>
        <begin position="415"/>
        <end position="495"/>
    </location>
</feature>
<dbReference type="EMBL" id="CP031393">
    <property type="protein sequence ID" value="QSH96918.1"/>
    <property type="molecule type" value="Genomic_DNA"/>
</dbReference>
<proteinExistence type="predicted"/>
<dbReference type="InterPro" id="IPR011704">
    <property type="entry name" value="ATPase_dyneun-rel_AAA"/>
</dbReference>
<dbReference type="Pfam" id="PF07728">
    <property type="entry name" value="AAA_5"/>
    <property type="match status" value="1"/>
</dbReference>
<name>A0ABX7LV97_TREMD</name>
<dbReference type="PANTHER" id="PTHR37291:SF1">
    <property type="entry name" value="TYPE IV METHYL-DIRECTED RESTRICTION ENZYME ECOKMCRB SUBUNIT"/>
    <property type="match status" value="1"/>
</dbReference>
<feature type="domain" description="Magnesium chelatase ChlI-like catalytic" evidence="1">
    <location>
        <begin position="191"/>
        <end position="234"/>
    </location>
</feature>
<evidence type="ECO:0000313" key="4">
    <source>
        <dbReference type="Proteomes" id="UP000663454"/>
    </source>
</evidence>
<dbReference type="PANTHER" id="PTHR37291">
    <property type="entry name" value="5-METHYLCYTOSINE-SPECIFIC RESTRICTION ENZYME B"/>
    <property type="match status" value="1"/>
</dbReference>
<dbReference type="InterPro" id="IPR052934">
    <property type="entry name" value="Methyl-DNA_Rec/Restrict_Enz"/>
</dbReference>
<evidence type="ECO:0000259" key="2">
    <source>
        <dbReference type="Pfam" id="PF07728"/>
    </source>
</evidence>
<evidence type="ECO:0000313" key="3">
    <source>
        <dbReference type="EMBL" id="QSH96918.1"/>
    </source>
</evidence>
<protein>
    <submittedName>
        <fullName evidence="3">AAA family ATPase</fullName>
    </submittedName>
</protein>
<dbReference type="Proteomes" id="UP000663454">
    <property type="component" value="Chromosome"/>
</dbReference>
<keyword evidence="4" id="KW-1185">Reference proteome</keyword>
<reference evidence="3 4" key="1">
    <citation type="submission" date="2018-08" db="EMBL/GenBank/DDBJ databases">
        <authorList>
            <person name="Clegg S.R."/>
            <person name="Carter S.D."/>
            <person name="Radford A.D."/>
            <person name="Darby A."/>
            <person name="Hall N."/>
            <person name="Birtles R."/>
            <person name="Evans N.J."/>
        </authorList>
    </citation>
    <scope>NUCLEOTIDE SEQUENCE [LARGE SCALE GENOMIC DNA]</scope>
    <source>
        <strain evidence="3 4">ATCC 700293</strain>
    </source>
</reference>
<organism evidence="3 4">
    <name type="scientific">Treponema medium</name>
    <dbReference type="NCBI Taxonomy" id="58231"/>
    <lineage>
        <taxon>Bacteria</taxon>
        <taxon>Pseudomonadati</taxon>
        <taxon>Spirochaetota</taxon>
        <taxon>Spirochaetia</taxon>
        <taxon>Spirochaetales</taxon>
        <taxon>Treponemataceae</taxon>
        <taxon>Treponema</taxon>
    </lineage>
</organism>
<dbReference type="Gene3D" id="3.40.50.300">
    <property type="entry name" value="P-loop containing nucleotide triphosphate hydrolases"/>
    <property type="match status" value="2"/>
</dbReference>
<sequence>MENIKMNEYEQFKYLLEYFVTHLEWLANKDITFPGYTAYLKHLITQNNFYATGQGYKGDNIQKQIEDWDTYTEGHVYINIQPNFGNYKTRKSYLTWQGTGLNVIADWQNTKHIVSLRLEEYQYWTKEKNRIDLEACHTLTELGLFDGKPPNETLKQFFNKYADLIIDWNEQEKRSNEMEQIKPYIELLKANKNIILTGAPGTGKTYLAKRIAMAIIDVNSDEELEKSNQYAFVQFHPSYDYTDFIEGLRPKSDGNNNIGFELKNGIFKAFCKRAIENFDNSKKSLEELQKEQLLSDSLAAFIENIDSEISQYGEFKLYGISGNICAPIVSINDDSFTTKSKNGNALTTSLKTILSKYEKYKQYQNITWTAKDVSEKLDITYHHTYFFAFLKAFDNFCQEHKISQATNTIISTEKKDFVFIIDEINRGEISKIFGELFFSIDPGYRGKKGSVKTQYANLHIDEEDLYVPENVYIIGSMNDIDRSVETFDFAMRRRFTWCEVTAADSAQNMQLSDKTKHKLSNLNEQISNTEGLSDAYQIGGAYFLDSNGIERRDYTDIWNYRLEPLLKEYLRGLPDSDQKLEAMKEAFNKE</sequence>
<gene>
    <name evidence="3" type="ORF">DWB79_03915</name>
</gene>
<evidence type="ECO:0000259" key="1">
    <source>
        <dbReference type="Pfam" id="PF01078"/>
    </source>
</evidence>
<dbReference type="InterPro" id="IPR000523">
    <property type="entry name" value="Mg_chelatse_chII-like_cat_dom"/>
</dbReference>
<accession>A0ABX7LV97</accession>
<dbReference type="SUPFAM" id="SSF52540">
    <property type="entry name" value="P-loop containing nucleoside triphosphate hydrolases"/>
    <property type="match status" value="1"/>
</dbReference>